<feature type="region of interest" description="Disordered" evidence="4">
    <location>
        <begin position="125"/>
        <end position="222"/>
    </location>
</feature>
<keyword evidence="1" id="KW-0805">Transcription regulation</keyword>
<dbReference type="Proteomes" id="UP000541610">
    <property type="component" value="Unassembled WGS sequence"/>
</dbReference>
<feature type="region of interest" description="Disordered" evidence="4">
    <location>
        <begin position="1"/>
        <end position="69"/>
    </location>
</feature>
<dbReference type="PROSITE" id="PS51525">
    <property type="entry name" value="NET"/>
    <property type="match status" value="1"/>
</dbReference>
<reference evidence="6 7" key="1">
    <citation type="submission" date="2020-04" db="EMBL/GenBank/DDBJ databases">
        <title>Perkinsus olseni comparative genomics.</title>
        <authorList>
            <person name="Bogema D.R."/>
        </authorList>
    </citation>
    <scope>NUCLEOTIDE SEQUENCE [LARGE SCALE GENOMIC DNA]</scope>
    <source>
        <strain evidence="6">00978-12</strain>
    </source>
</reference>
<feature type="domain" description="NET" evidence="5">
    <location>
        <begin position="469"/>
        <end position="553"/>
    </location>
</feature>
<dbReference type="EMBL" id="JABANP010000003">
    <property type="protein sequence ID" value="KAF4697399.1"/>
    <property type="molecule type" value="Genomic_DNA"/>
</dbReference>
<evidence type="ECO:0000256" key="3">
    <source>
        <dbReference type="ARBA" id="ARBA00023163"/>
    </source>
</evidence>
<dbReference type="InterPro" id="IPR027353">
    <property type="entry name" value="NET_dom"/>
</dbReference>
<proteinExistence type="predicted"/>
<feature type="compositionally biased region" description="Low complexity" evidence="4">
    <location>
        <begin position="414"/>
        <end position="425"/>
    </location>
</feature>
<dbReference type="PANTHER" id="PTHR45926">
    <property type="entry name" value="OSJNBA0053K19.4 PROTEIN"/>
    <property type="match status" value="1"/>
</dbReference>
<feature type="compositionally biased region" description="Basic residues" evidence="4">
    <location>
        <begin position="379"/>
        <end position="397"/>
    </location>
</feature>
<keyword evidence="2" id="KW-0103">Bromodomain</keyword>
<feature type="compositionally biased region" description="Basic residues" evidence="4">
    <location>
        <begin position="146"/>
        <end position="157"/>
    </location>
</feature>
<evidence type="ECO:0000256" key="1">
    <source>
        <dbReference type="ARBA" id="ARBA00023015"/>
    </source>
</evidence>
<accession>A0A7J6PMQ0</accession>
<evidence type="ECO:0000256" key="4">
    <source>
        <dbReference type="SAM" id="MobiDB-lite"/>
    </source>
</evidence>
<evidence type="ECO:0000259" key="5">
    <source>
        <dbReference type="PROSITE" id="PS51525"/>
    </source>
</evidence>
<feature type="region of interest" description="Disordered" evidence="4">
    <location>
        <begin position="449"/>
        <end position="475"/>
    </location>
</feature>
<dbReference type="Pfam" id="PF17035">
    <property type="entry name" value="BET"/>
    <property type="match status" value="1"/>
</dbReference>
<evidence type="ECO:0000313" key="6">
    <source>
        <dbReference type="EMBL" id="KAF4697399.1"/>
    </source>
</evidence>
<dbReference type="AlphaFoldDB" id="A0A7J6PMQ0"/>
<dbReference type="SUPFAM" id="SSF47370">
    <property type="entry name" value="Bromodomain"/>
    <property type="match status" value="1"/>
</dbReference>
<name>A0A7J6PMQ0_PEROL</name>
<dbReference type="CDD" id="cd04369">
    <property type="entry name" value="Bromodomain"/>
    <property type="match status" value="1"/>
</dbReference>
<dbReference type="InterPro" id="IPR001487">
    <property type="entry name" value="Bromodomain"/>
</dbReference>
<feature type="compositionally biased region" description="Polar residues" evidence="4">
    <location>
        <begin position="182"/>
        <end position="212"/>
    </location>
</feature>
<comment type="caution">
    <text evidence="6">The sequence shown here is derived from an EMBL/GenBank/DDBJ whole genome shotgun (WGS) entry which is preliminary data.</text>
</comment>
<evidence type="ECO:0000256" key="2">
    <source>
        <dbReference type="ARBA" id="ARBA00023117"/>
    </source>
</evidence>
<feature type="compositionally biased region" description="Basic and acidic residues" evidence="4">
    <location>
        <begin position="398"/>
        <end position="407"/>
    </location>
</feature>
<dbReference type="Pfam" id="PF00439">
    <property type="entry name" value="Bromodomain"/>
    <property type="match status" value="1"/>
</dbReference>
<gene>
    <name evidence="6" type="ORF">FOZ60_007484</name>
</gene>
<dbReference type="Gene3D" id="1.20.920.10">
    <property type="entry name" value="Bromodomain-like"/>
    <property type="match status" value="1"/>
</dbReference>
<dbReference type="Gene3D" id="1.20.1270.220">
    <property type="match status" value="1"/>
</dbReference>
<keyword evidence="3" id="KW-0804">Transcription</keyword>
<feature type="compositionally biased region" description="Low complexity" evidence="4">
    <location>
        <begin position="584"/>
        <end position="600"/>
    </location>
</feature>
<protein>
    <recommendedName>
        <fullName evidence="5">NET domain-containing protein</fullName>
    </recommendedName>
</protein>
<feature type="region of interest" description="Disordered" evidence="4">
    <location>
        <begin position="572"/>
        <end position="630"/>
    </location>
</feature>
<feature type="region of interest" description="Disordered" evidence="4">
    <location>
        <begin position="369"/>
        <end position="427"/>
    </location>
</feature>
<feature type="compositionally biased region" description="Low complexity" evidence="4">
    <location>
        <begin position="126"/>
        <end position="143"/>
    </location>
</feature>
<organism evidence="6 7">
    <name type="scientific">Perkinsus olseni</name>
    <name type="common">Perkinsus atlanticus</name>
    <dbReference type="NCBI Taxonomy" id="32597"/>
    <lineage>
        <taxon>Eukaryota</taxon>
        <taxon>Sar</taxon>
        <taxon>Alveolata</taxon>
        <taxon>Perkinsozoa</taxon>
        <taxon>Perkinsea</taxon>
        <taxon>Perkinsida</taxon>
        <taxon>Perkinsidae</taxon>
        <taxon>Perkinsus</taxon>
    </lineage>
</organism>
<dbReference type="InterPro" id="IPR036427">
    <property type="entry name" value="Bromodomain-like_sf"/>
</dbReference>
<feature type="compositionally biased region" description="Low complexity" evidence="4">
    <location>
        <begin position="1"/>
        <end position="19"/>
    </location>
</feature>
<dbReference type="OrthoDB" id="444203at2759"/>
<evidence type="ECO:0000313" key="7">
    <source>
        <dbReference type="Proteomes" id="UP000541610"/>
    </source>
</evidence>
<dbReference type="InterPro" id="IPR038336">
    <property type="entry name" value="NET_sf"/>
</dbReference>
<sequence>MSNITTPEAATPAAETNAADVDMSQTPSSADEATAPVKLEKAAEPAPPDAGNAQDTVSLGPSVNREPAGHSFRGELFLSEPELGSVCEALQESGFAFEEVKTPPASPRAELSFAAAVSVRRRTRESTAAARSSSTLDGVSDSSPALRRRSAAGKRKRGENVASLPDSPSSSMKMSTVDEQKTGQSLTPRRASTTKKSSVPVNVSAAPTTASGSPILMSGKDPGARIMMPRGAVSKMGEDGAHFRSVFLGVLNTIEADQGFSGADSIPYWFSHPVLPRQIEGVSFSACQLPINLGHVRHMVEEGKYNTHLELERDLRRLVRFALRNYPKTSQPFKAAERLNKLCTELMFDASYRIGNAEYVEAQYPAIEEPPEATPTSSTHRHQASGGHKGSKQPVAHKSKDKESVKESRKKSKISSGGSKASESELTAQIEQLQDRISELTQFVSNLSETPRASGGSAAKENSAKVGAVGGARGPALPLTAEEKVKLEEDMNQLTPEDLCQVVEKKLRNCPGVVLDPTTGILQELDVDMMAPRDQRNLKRYVARLLNLRNQKVKENEERAREIVAQQRALAQLQEAQRRRRANSSSSSSSSSGGSSSSDSSSDEESERETELNRLFRKGTAVSAPPGSAR</sequence>